<feature type="region of interest" description="Disordered" evidence="1">
    <location>
        <begin position="118"/>
        <end position="144"/>
    </location>
</feature>
<dbReference type="AlphaFoldDB" id="A0A7R7HYC8"/>
<gene>
    <name evidence="3" type="ORF">Athai_46800</name>
</gene>
<protein>
    <submittedName>
        <fullName evidence="3">Uncharacterized protein</fullName>
    </submittedName>
</protein>
<accession>A0A7R7HYC8</accession>
<proteinExistence type="predicted"/>
<evidence type="ECO:0000256" key="1">
    <source>
        <dbReference type="SAM" id="MobiDB-lite"/>
    </source>
</evidence>
<keyword evidence="4" id="KW-1185">Reference proteome</keyword>
<name>A0A7R7HYC8_9ACTN</name>
<evidence type="ECO:0000313" key="4">
    <source>
        <dbReference type="Proteomes" id="UP000611640"/>
    </source>
</evidence>
<dbReference type="KEGG" id="atl:Athai_46800"/>
<reference evidence="3 4" key="1">
    <citation type="submission" date="2020-08" db="EMBL/GenBank/DDBJ databases">
        <title>Whole genome shotgun sequence of Actinocatenispora thailandica NBRC 105041.</title>
        <authorList>
            <person name="Komaki H."/>
            <person name="Tamura T."/>
        </authorList>
    </citation>
    <scope>NUCLEOTIDE SEQUENCE [LARGE SCALE GENOMIC DNA]</scope>
    <source>
        <strain evidence="3 4">NBRC 105041</strain>
    </source>
</reference>
<evidence type="ECO:0000313" key="3">
    <source>
        <dbReference type="EMBL" id="BCJ37177.1"/>
    </source>
</evidence>
<feature type="transmembrane region" description="Helical" evidence="2">
    <location>
        <begin position="50"/>
        <end position="83"/>
    </location>
</feature>
<sequence length="157" mass="15559">MYRTVTVSVTRVFSAAGLGENTPSTENCGPGSLEVLGLGLGLELSSGADVLGLGLALVPSLGLGLALMVSLGLALGLGLVGFASAGAPAARAIAAAATGTAIILGIRMMSPRDEVAVRASTPRRAHRPGFTGGSPSSRRSRPIGTDAWHAAGTAWAP</sequence>
<feature type="transmembrane region" description="Helical" evidence="2">
    <location>
        <begin position="89"/>
        <end position="106"/>
    </location>
</feature>
<keyword evidence="2" id="KW-0472">Membrane</keyword>
<keyword evidence="2" id="KW-0812">Transmembrane</keyword>
<organism evidence="3 4">
    <name type="scientific">Actinocatenispora thailandica</name>
    <dbReference type="NCBI Taxonomy" id="227318"/>
    <lineage>
        <taxon>Bacteria</taxon>
        <taxon>Bacillati</taxon>
        <taxon>Actinomycetota</taxon>
        <taxon>Actinomycetes</taxon>
        <taxon>Micromonosporales</taxon>
        <taxon>Micromonosporaceae</taxon>
        <taxon>Actinocatenispora</taxon>
    </lineage>
</organism>
<keyword evidence="2" id="KW-1133">Transmembrane helix</keyword>
<dbReference type="EMBL" id="AP023355">
    <property type="protein sequence ID" value="BCJ37177.1"/>
    <property type="molecule type" value="Genomic_DNA"/>
</dbReference>
<dbReference type="Proteomes" id="UP000611640">
    <property type="component" value="Chromosome"/>
</dbReference>
<evidence type="ECO:0000256" key="2">
    <source>
        <dbReference type="SAM" id="Phobius"/>
    </source>
</evidence>